<dbReference type="Proteomes" id="UP000235579">
    <property type="component" value="Unassembled WGS sequence"/>
</dbReference>
<dbReference type="RefSeq" id="WP_032555113.1">
    <property type="nucleotide sequence ID" value="NZ_MDBP01000063.1"/>
</dbReference>
<gene>
    <name evidence="2" type="ORF">BCS92_21795</name>
    <name evidence="3" type="ORF">FC057_13010</name>
</gene>
<reference evidence="2" key="2">
    <citation type="submission" date="2016-07" db="EMBL/GenBank/DDBJ databases">
        <authorList>
            <person name="Wan K."/>
            <person name="Booth B."/>
            <person name="Spirohn K."/>
            <person name="Hao T."/>
            <person name="Hu Y."/>
            <person name="Calderwood M."/>
            <person name="Hill D."/>
            <person name="Mohr S."/>
            <person name="Vidal M."/>
            <person name="Celniker S."/>
            <person name="Perrimon N."/>
        </authorList>
    </citation>
    <scope>NUCLEOTIDE SEQUENCE</scope>
    <source>
        <strain evidence="2">10N.222.48.A2</strain>
    </source>
</reference>
<dbReference type="EMBL" id="MDBP01000063">
    <property type="protein sequence ID" value="PMP11292.1"/>
    <property type="molecule type" value="Genomic_DNA"/>
</dbReference>
<evidence type="ECO:0000313" key="2">
    <source>
        <dbReference type="EMBL" id="PMP11292.1"/>
    </source>
</evidence>
<dbReference type="Proteomes" id="UP000308018">
    <property type="component" value="Unassembled WGS sequence"/>
</dbReference>
<comment type="caution">
    <text evidence="2">The sequence shown here is derived from an EMBL/GenBank/DDBJ whole genome shotgun (WGS) entry which is preliminary data.</text>
</comment>
<organism evidence="2 4">
    <name type="scientific">Vibrio tasmaniensis</name>
    <dbReference type="NCBI Taxonomy" id="212663"/>
    <lineage>
        <taxon>Bacteria</taxon>
        <taxon>Pseudomonadati</taxon>
        <taxon>Pseudomonadota</taxon>
        <taxon>Gammaproteobacteria</taxon>
        <taxon>Vibrionales</taxon>
        <taxon>Vibrionaceae</taxon>
        <taxon>Vibrio</taxon>
    </lineage>
</organism>
<evidence type="ECO:0000313" key="3">
    <source>
        <dbReference type="EMBL" id="TKG32449.1"/>
    </source>
</evidence>
<accession>A0A2N7NE42</accession>
<dbReference type="EMBL" id="SYVV01000023">
    <property type="protein sequence ID" value="TKG32449.1"/>
    <property type="molecule type" value="Genomic_DNA"/>
</dbReference>
<evidence type="ECO:0000313" key="4">
    <source>
        <dbReference type="Proteomes" id="UP000235579"/>
    </source>
</evidence>
<evidence type="ECO:0000259" key="1">
    <source>
        <dbReference type="Pfam" id="PF18796"/>
    </source>
</evidence>
<dbReference type="InterPro" id="IPR041047">
    <property type="entry name" value="LPD1"/>
</dbReference>
<reference evidence="3 5" key="4">
    <citation type="submission" date="2019-04" db="EMBL/GenBank/DDBJ databases">
        <title>A reverse ecology approach based on a biological definition of microbial populations.</title>
        <authorList>
            <person name="Arevalo P."/>
            <person name="Vaninsberghe D."/>
            <person name="Elsherbini J."/>
            <person name="Gore J."/>
            <person name="Polz M."/>
        </authorList>
    </citation>
    <scope>NUCLEOTIDE SEQUENCE [LARGE SCALE GENOMIC DNA]</scope>
    <source>
        <strain evidence="3 5">10N.222.45.A8</strain>
    </source>
</reference>
<sequence length="265" mass="29586">MKLTHFKYKTRKGPDYRHGDQVSFMDIKQTFGMGSIRVGAWVTKEEKELAANLIFDSLADLAYILALPPEAIGLRGTLGLAFGSGGRKGVQAHYAPNQRELALAKNAGAGALAHEFWHAFDHYIAEKAFEIGDTSGPRKKILFASDCWLHDRKVRPHPLNESLMSVFDATLLSDNNLDKHDYVARSVIADKAMSARYFSLPTEMMARAFEATIESCSDIENAYLVDGTTKPDMFPLYPDLKHRKEINKALQGYFAPLGRSLSKSR</sequence>
<dbReference type="NCBIfam" id="NF041907">
    <property type="entry name" value="CLCA_X"/>
    <property type="match status" value="1"/>
</dbReference>
<feature type="domain" description="Large polyvalent protein-associated" evidence="1">
    <location>
        <begin position="189"/>
        <end position="260"/>
    </location>
</feature>
<reference evidence="4" key="1">
    <citation type="submission" date="2016-07" db="EMBL/GenBank/DDBJ databases">
        <title>Nontailed viruses are major unrecognized killers of bacteria in the ocean.</title>
        <authorList>
            <person name="Kauffman K."/>
            <person name="Hussain F."/>
            <person name="Yang J."/>
            <person name="Arevalo P."/>
            <person name="Brown J."/>
            <person name="Cutler M."/>
            <person name="Kelly L."/>
            <person name="Polz M.F."/>
        </authorList>
    </citation>
    <scope>NUCLEOTIDE SEQUENCE [LARGE SCALE GENOMIC DNA]</scope>
    <source>
        <strain evidence="4">10N.222.48.A2</strain>
    </source>
</reference>
<evidence type="ECO:0000313" key="5">
    <source>
        <dbReference type="Proteomes" id="UP000308018"/>
    </source>
</evidence>
<name>A0A2N7NE42_9VIBR</name>
<dbReference type="AlphaFoldDB" id="A0A2N7NE42"/>
<reference evidence="2" key="3">
    <citation type="journal article" date="2018" name="Nature">
        <title>A major lineage of non-tailed dsDNA viruses as unrecognized killers of marine bacteria.</title>
        <authorList>
            <person name="Kauffman K.M."/>
            <person name="Hussain F.A."/>
            <person name="Yang J."/>
            <person name="Arevalo P."/>
            <person name="Brown J.M."/>
            <person name="Chang W.K."/>
            <person name="VanInsberghe D."/>
            <person name="Elsherbini J."/>
            <person name="Sharma R.S."/>
            <person name="Cutler M.B."/>
            <person name="Kelly L."/>
            <person name="Polz M.F."/>
        </authorList>
    </citation>
    <scope>NUCLEOTIDE SEQUENCE</scope>
    <source>
        <strain evidence="2">10N.222.48.A2</strain>
    </source>
</reference>
<protein>
    <recommendedName>
        <fullName evidence="1">Large polyvalent protein-associated domain-containing protein</fullName>
    </recommendedName>
</protein>
<dbReference type="Pfam" id="PF18796">
    <property type="entry name" value="LPD1"/>
    <property type="match status" value="1"/>
</dbReference>
<proteinExistence type="predicted"/>